<proteinExistence type="predicted"/>
<dbReference type="EMBL" id="CP015220">
    <property type="protein sequence ID" value="AMY23928.1"/>
    <property type="molecule type" value="Genomic_DNA"/>
</dbReference>
<evidence type="ECO:0000313" key="2">
    <source>
        <dbReference type="Proteomes" id="UP000076038"/>
    </source>
</evidence>
<evidence type="ECO:0000313" key="1">
    <source>
        <dbReference type="EMBL" id="AMY23928.1"/>
    </source>
</evidence>
<protein>
    <submittedName>
        <fullName evidence="1">Uncharacterized protein</fullName>
    </submittedName>
</protein>
<sequence>MKFVAQYRNRRNHVRSLRALYARANAVSSPAMRDELLVIAQRSDFSR</sequence>
<reference evidence="1 2" key="1">
    <citation type="journal article" date="2016" name="Genome Announc.">
        <title>Complete Genome and Plasmid Sequences for Rhodococcus fascians D188 and Draft Sequences for Rhodococcus Isolates PBTS 1 and PBTS 2.</title>
        <authorList>
            <person name="Stamler R.A."/>
            <person name="Vereecke D."/>
            <person name="Zhang Y."/>
            <person name="Schilkey F."/>
            <person name="Devitt N."/>
            <person name="Randall J.J."/>
        </authorList>
    </citation>
    <scope>NUCLEOTIDE SEQUENCE [LARGE SCALE GENOMIC DNA]</scope>
    <source>
        <strain evidence="1 2">PBTS2</strain>
    </source>
</reference>
<dbReference type="GeneID" id="93552755"/>
<dbReference type="RefSeq" id="WP_167327272.1">
    <property type="nucleotide sequence ID" value="NZ_CAKKLU010000011.1"/>
</dbReference>
<dbReference type="KEGG" id="rhs:A3Q41_02633"/>
<name>A0A143QMA2_RHOFA</name>
<reference evidence="2" key="2">
    <citation type="submission" date="2016-04" db="EMBL/GenBank/DDBJ databases">
        <title>Complete Genome and Plasmid Sequences for Rhodococcus fascians D188 and Draft Sequences for Rhodococcus spp. Isolates PBTS 1 and PBTS 2.</title>
        <authorList>
            <person name="Stamer R."/>
            <person name="Vereecke D."/>
            <person name="Zhang Y."/>
            <person name="Schilkey F."/>
            <person name="Devitt N."/>
            <person name="Randall J."/>
        </authorList>
    </citation>
    <scope>NUCLEOTIDE SEQUENCE [LARGE SCALE GENOMIC DNA]</scope>
    <source>
        <strain evidence="2">PBTS2</strain>
    </source>
</reference>
<organism evidence="1 2">
    <name type="scientific">Rhodococcoides fascians</name>
    <name type="common">Rhodococcus fascians</name>
    <dbReference type="NCBI Taxonomy" id="1828"/>
    <lineage>
        <taxon>Bacteria</taxon>
        <taxon>Bacillati</taxon>
        <taxon>Actinomycetota</taxon>
        <taxon>Actinomycetes</taxon>
        <taxon>Mycobacteriales</taxon>
        <taxon>Nocardiaceae</taxon>
        <taxon>Rhodococcoides</taxon>
    </lineage>
</organism>
<gene>
    <name evidence="1" type="ORF">A3Q41_02633</name>
</gene>
<dbReference type="AlphaFoldDB" id="A0A143QMA2"/>
<dbReference type="Proteomes" id="UP000076038">
    <property type="component" value="Chromosome"/>
</dbReference>
<keyword evidence="2" id="KW-1185">Reference proteome</keyword>
<accession>A0A143QMA2</accession>